<dbReference type="AlphaFoldDB" id="A0A913ZU43"/>
<feature type="region of interest" description="Disordered" evidence="1">
    <location>
        <begin position="1"/>
        <end position="46"/>
    </location>
</feature>
<dbReference type="EnsemblMetazoa" id="XM_038198668.1">
    <property type="protein sequence ID" value="XP_038054596.1"/>
    <property type="gene ID" value="LOC119726806"/>
</dbReference>
<evidence type="ECO:0000313" key="2">
    <source>
        <dbReference type="EnsemblMetazoa" id="XP_038054596.1"/>
    </source>
</evidence>
<organism evidence="2 3">
    <name type="scientific">Patiria miniata</name>
    <name type="common">Bat star</name>
    <name type="synonym">Asterina miniata</name>
    <dbReference type="NCBI Taxonomy" id="46514"/>
    <lineage>
        <taxon>Eukaryota</taxon>
        <taxon>Metazoa</taxon>
        <taxon>Echinodermata</taxon>
        <taxon>Eleutherozoa</taxon>
        <taxon>Asterozoa</taxon>
        <taxon>Asteroidea</taxon>
        <taxon>Valvatacea</taxon>
        <taxon>Valvatida</taxon>
        <taxon>Asterinidae</taxon>
        <taxon>Patiria</taxon>
    </lineage>
</organism>
<protein>
    <submittedName>
        <fullName evidence="2">Uncharacterized protein</fullName>
    </submittedName>
</protein>
<sequence>MLSNTGENDFHVGTTNEASVITSEDDIHTGTTNEEPLLRISSKDETHVETANEASLIQNFSAMKTLNEERSMVNISGKNNNVYVGCNIYNEEMKFKGHRDDAAGVDRLSTAYFDDAVDPHHPPQHRGPR</sequence>
<keyword evidence="3" id="KW-1185">Reference proteome</keyword>
<evidence type="ECO:0000256" key="1">
    <source>
        <dbReference type="SAM" id="MobiDB-lite"/>
    </source>
</evidence>
<name>A0A913ZU43_PATMI</name>
<dbReference type="Proteomes" id="UP000887568">
    <property type="component" value="Unplaced"/>
</dbReference>
<proteinExistence type="predicted"/>
<feature type="compositionally biased region" description="Polar residues" evidence="1">
    <location>
        <begin position="1"/>
        <end position="22"/>
    </location>
</feature>
<evidence type="ECO:0000313" key="3">
    <source>
        <dbReference type="Proteomes" id="UP000887568"/>
    </source>
</evidence>
<dbReference type="RefSeq" id="XP_038054596.1">
    <property type="nucleotide sequence ID" value="XM_038198668.1"/>
</dbReference>
<dbReference type="GeneID" id="119726806"/>
<accession>A0A913ZU43</accession>
<reference evidence="2" key="1">
    <citation type="submission" date="2022-11" db="UniProtKB">
        <authorList>
            <consortium name="EnsemblMetazoa"/>
        </authorList>
    </citation>
    <scope>IDENTIFICATION</scope>
</reference>